<reference evidence="2 3" key="1">
    <citation type="journal article" date="2018" name="Front. Microbiol.">
        <title>Novel Insights Into Bacterial Dimethylsulfoniopropionate Catabolism in the East China Sea.</title>
        <authorList>
            <person name="Liu J."/>
            <person name="Liu J."/>
            <person name="Zhang S.H."/>
            <person name="Liang J."/>
            <person name="Lin H."/>
            <person name="Song D."/>
            <person name="Yang G.P."/>
            <person name="Todd J.D."/>
            <person name="Zhang X.H."/>
        </authorList>
    </citation>
    <scope>NUCLEOTIDE SEQUENCE [LARGE SCALE GENOMIC DNA]</scope>
    <source>
        <strain evidence="2 3">ZYFD042</strain>
    </source>
</reference>
<accession>A0A3S3MFM6</accession>
<organism evidence="2 3">
    <name type="scientific">Microbacterium enclense</name>
    <dbReference type="NCBI Taxonomy" id="993073"/>
    <lineage>
        <taxon>Bacteria</taxon>
        <taxon>Bacillati</taxon>
        <taxon>Actinomycetota</taxon>
        <taxon>Actinomycetes</taxon>
        <taxon>Micrococcales</taxon>
        <taxon>Microbacteriaceae</taxon>
        <taxon>Microbacterium</taxon>
    </lineage>
</organism>
<comment type="caution">
    <text evidence="2">The sequence shown here is derived from an EMBL/GenBank/DDBJ whole genome shotgun (WGS) entry which is preliminary data.</text>
</comment>
<keyword evidence="1" id="KW-0812">Transmembrane</keyword>
<sequence>MTDSVLRTVVRRETHSPRTGAMLVIVVLLVLAAVYAAVEIALSLAGQPPLLLSPGAAADALATLPTAVVPAGLIAAGVVIAVVGLIVLVIAVAPGRLSRHEMAWDDRAVVVDNGVVASSIAQHLSSESGIARENVVVGVAHRTVDVTVRPPLGIPVDIDRLRAIVDDEVASYRLTPSVRTRVRVERPLDAGKENPR</sequence>
<evidence type="ECO:0000313" key="3">
    <source>
        <dbReference type="Proteomes" id="UP000285970"/>
    </source>
</evidence>
<dbReference type="EMBL" id="RBZY01000008">
    <property type="protein sequence ID" value="RWR21847.1"/>
    <property type="molecule type" value="Genomic_DNA"/>
</dbReference>
<evidence type="ECO:0000256" key="1">
    <source>
        <dbReference type="SAM" id="Phobius"/>
    </source>
</evidence>
<dbReference type="Proteomes" id="UP000285970">
    <property type="component" value="Unassembled WGS sequence"/>
</dbReference>
<keyword evidence="2" id="KW-0255">Endonuclease</keyword>
<name>A0A3S3MFM6_9MICO</name>
<dbReference type="RefSeq" id="WP_128216785.1">
    <property type="nucleotide sequence ID" value="NZ_RBZY01000008.1"/>
</dbReference>
<keyword evidence="2" id="KW-0378">Hydrolase</keyword>
<keyword evidence="1" id="KW-1133">Transmembrane helix</keyword>
<evidence type="ECO:0000313" key="2">
    <source>
        <dbReference type="EMBL" id="RWR21847.1"/>
    </source>
</evidence>
<feature type="transmembrane region" description="Helical" evidence="1">
    <location>
        <begin position="21"/>
        <end position="47"/>
    </location>
</feature>
<dbReference type="OrthoDB" id="5126451at2"/>
<protein>
    <submittedName>
        <fullName evidence="2">DNA/RNA endonuclease G</fullName>
    </submittedName>
</protein>
<gene>
    <name evidence="2" type="ORF">D8Y23_03520</name>
</gene>
<dbReference type="AlphaFoldDB" id="A0A3S3MFM6"/>
<keyword evidence="1" id="KW-0472">Membrane</keyword>
<dbReference type="GO" id="GO:0004519">
    <property type="term" value="F:endonuclease activity"/>
    <property type="evidence" value="ECO:0007669"/>
    <property type="project" value="UniProtKB-KW"/>
</dbReference>
<keyword evidence="2" id="KW-0540">Nuclease</keyword>
<proteinExistence type="predicted"/>
<feature type="transmembrane region" description="Helical" evidence="1">
    <location>
        <begin position="67"/>
        <end position="93"/>
    </location>
</feature>